<dbReference type="Proteomes" id="UP000324176">
    <property type="component" value="Unassembled WGS sequence"/>
</dbReference>
<evidence type="ECO:0000256" key="5">
    <source>
        <dbReference type="ARBA" id="ARBA00022984"/>
    </source>
</evidence>
<keyword evidence="4 7" id="KW-0133">Cell shape</keyword>
<dbReference type="PANTHER" id="PTHR36699:SF1">
    <property type="entry name" value="L,D-TRANSPEPTIDASE YAFK-RELATED"/>
    <property type="match status" value="1"/>
</dbReference>
<dbReference type="GO" id="GO:0016740">
    <property type="term" value="F:transferase activity"/>
    <property type="evidence" value="ECO:0007669"/>
    <property type="project" value="UniProtKB-KW"/>
</dbReference>
<gene>
    <name evidence="10" type="ORF">AAW31_09770</name>
    <name evidence="11" type="ORF">BCL69_104727</name>
</gene>
<dbReference type="AlphaFoldDB" id="A0A0F7KFU9"/>
<dbReference type="CDD" id="cd16913">
    <property type="entry name" value="YkuD_like"/>
    <property type="match status" value="1"/>
</dbReference>
<dbReference type="InterPro" id="IPR038063">
    <property type="entry name" value="Transpep_catalytic_dom"/>
</dbReference>
<sequence length="181" mass="20385">MYSRLLVLIFCLFISNLSSAHNHVWIMVDTKTSTLSVMKGMILEAVFKDIAIGRFGASKARMMGDNRTPLGSFKIDRIKEPSRYYRFFGLDFPNREAADLALAENRITKETWQSIIYAIEAGRTPPQNTPLGGHLGIHGLGRADQQVHGLYNWTNGCIALTNTQIDQLSKWLKPGVTVEIW</sequence>
<keyword evidence="8" id="KW-0732">Signal</keyword>
<keyword evidence="3" id="KW-0808">Transferase</keyword>
<evidence type="ECO:0000313" key="11">
    <source>
        <dbReference type="EMBL" id="TYP82015.1"/>
    </source>
</evidence>
<comment type="pathway">
    <text evidence="1 7">Cell wall biogenesis; peptidoglycan biosynthesis.</text>
</comment>
<keyword evidence="6 7" id="KW-0961">Cell wall biogenesis/degradation</keyword>
<reference evidence="10 12" key="2">
    <citation type="journal article" date="2016" name="Genome Announc.">
        <title>Genome Sequence of Nitrosomonas communis Strain Nm2, a Mesophilic Ammonia-Oxidizing Bacterium Isolated from Mediterranean Soil.</title>
        <authorList>
            <person name="Kozlowski J.A."/>
            <person name="Kits K.D."/>
            <person name="Stein L.Y."/>
        </authorList>
    </citation>
    <scope>NUCLEOTIDE SEQUENCE [LARGE SCALE GENOMIC DNA]</scope>
    <source>
        <strain evidence="10 12">Nm2</strain>
    </source>
</reference>
<organism evidence="10 12">
    <name type="scientific">Nitrosomonas communis</name>
    <dbReference type="NCBI Taxonomy" id="44574"/>
    <lineage>
        <taxon>Bacteria</taxon>
        <taxon>Pseudomonadati</taxon>
        <taxon>Pseudomonadota</taxon>
        <taxon>Betaproteobacteria</taxon>
        <taxon>Nitrosomonadales</taxon>
        <taxon>Nitrosomonadaceae</taxon>
        <taxon>Nitrosomonas</taxon>
    </lineage>
</organism>
<feature type="domain" description="L,D-TPase catalytic" evidence="9">
    <location>
        <begin position="24"/>
        <end position="181"/>
    </location>
</feature>
<dbReference type="GO" id="GO:0009252">
    <property type="term" value="P:peptidoglycan biosynthetic process"/>
    <property type="evidence" value="ECO:0007669"/>
    <property type="project" value="UniProtKB-UniPathway"/>
</dbReference>
<evidence type="ECO:0000256" key="2">
    <source>
        <dbReference type="ARBA" id="ARBA00005992"/>
    </source>
</evidence>
<dbReference type="UniPathway" id="UPA00219"/>
<dbReference type="Gene3D" id="2.40.440.10">
    <property type="entry name" value="L,D-transpeptidase catalytic domain-like"/>
    <property type="match status" value="1"/>
</dbReference>
<evidence type="ECO:0000256" key="6">
    <source>
        <dbReference type="ARBA" id="ARBA00023316"/>
    </source>
</evidence>
<comment type="similarity">
    <text evidence="2">Belongs to the YkuD family.</text>
</comment>
<feature type="active site" description="Proton donor/acceptor" evidence="7">
    <location>
        <position position="138"/>
    </location>
</feature>
<dbReference type="Proteomes" id="UP000034156">
    <property type="component" value="Chromosome"/>
</dbReference>
<dbReference type="EMBL" id="VNHT01000047">
    <property type="protein sequence ID" value="TYP82015.1"/>
    <property type="molecule type" value="Genomic_DNA"/>
</dbReference>
<dbReference type="PATRIC" id="fig|44574.3.peg.2374"/>
<protein>
    <submittedName>
        <fullName evidence="11">L,D-transpeptidase-like protein</fullName>
    </submittedName>
</protein>
<evidence type="ECO:0000256" key="3">
    <source>
        <dbReference type="ARBA" id="ARBA00022679"/>
    </source>
</evidence>
<reference evidence="12" key="1">
    <citation type="submission" date="2015-05" db="EMBL/GenBank/DDBJ databases">
        <title>Draft genome of Nitrosomonas communis strain Nm2.</title>
        <authorList>
            <person name="Kozlowski J.A."/>
            <person name="Kits K.D."/>
            <person name="Stein L.Y."/>
        </authorList>
    </citation>
    <scope>NUCLEOTIDE SEQUENCE [LARGE SCALE GENOMIC DNA]</scope>
    <source>
        <strain evidence="12">Nm2</strain>
    </source>
</reference>
<proteinExistence type="inferred from homology"/>
<evidence type="ECO:0000259" key="9">
    <source>
        <dbReference type="PROSITE" id="PS52029"/>
    </source>
</evidence>
<evidence type="ECO:0000313" key="13">
    <source>
        <dbReference type="Proteomes" id="UP000324176"/>
    </source>
</evidence>
<evidence type="ECO:0000256" key="7">
    <source>
        <dbReference type="PROSITE-ProRule" id="PRU01373"/>
    </source>
</evidence>
<dbReference type="GO" id="GO:0008360">
    <property type="term" value="P:regulation of cell shape"/>
    <property type="evidence" value="ECO:0007669"/>
    <property type="project" value="UniProtKB-UniRule"/>
</dbReference>
<dbReference type="EMBL" id="CP011451">
    <property type="protein sequence ID" value="AKH38038.1"/>
    <property type="molecule type" value="Genomic_DNA"/>
</dbReference>
<keyword evidence="5 7" id="KW-0573">Peptidoglycan synthesis</keyword>
<accession>A0A0F7KFU9</accession>
<dbReference type="GO" id="GO:0004180">
    <property type="term" value="F:carboxypeptidase activity"/>
    <property type="evidence" value="ECO:0007669"/>
    <property type="project" value="UniProtKB-ARBA"/>
</dbReference>
<evidence type="ECO:0000256" key="8">
    <source>
        <dbReference type="SAM" id="SignalP"/>
    </source>
</evidence>
<evidence type="ECO:0000313" key="10">
    <source>
        <dbReference type="EMBL" id="AKH38038.1"/>
    </source>
</evidence>
<dbReference type="InterPro" id="IPR005490">
    <property type="entry name" value="LD_TPept_cat_dom"/>
</dbReference>
<reference evidence="11 13" key="3">
    <citation type="submission" date="2019-07" db="EMBL/GenBank/DDBJ databases">
        <title>Active sludge and wastewater microbial communities from Klosterneuburg, Austria.</title>
        <authorList>
            <person name="Wagner M."/>
        </authorList>
    </citation>
    <scope>NUCLEOTIDE SEQUENCE [LARGE SCALE GENOMIC DNA]</scope>
    <source>
        <strain evidence="11 13">Nm2</strain>
    </source>
</reference>
<name>A0A0F7KFU9_9PROT</name>
<dbReference type="KEGG" id="nco:AAW31_09770"/>
<feature type="chain" id="PRO_5033222195" evidence="8">
    <location>
        <begin position="21"/>
        <end position="181"/>
    </location>
</feature>
<dbReference type="SUPFAM" id="SSF141523">
    <property type="entry name" value="L,D-transpeptidase catalytic domain-like"/>
    <property type="match status" value="1"/>
</dbReference>
<dbReference type="PANTHER" id="PTHR36699">
    <property type="entry name" value="LD-TRANSPEPTIDASE"/>
    <property type="match status" value="1"/>
</dbReference>
<dbReference type="GO" id="GO:0071555">
    <property type="term" value="P:cell wall organization"/>
    <property type="evidence" value="ECO:0007669"/>
    <property type="project" value="UniProtKB-UniRule"/>
</dbReference>
<keyword evidence="12" id="KW-1185">Reference proteome</keyword>
<dbReference type="OrthoDB" id="9809748at2"/>
<feature type="active site" description="Nucleophile" evidence="7">
    <location>
        <position position="157"/>
    </location>
</feature>
<evidence type="ECO:0000313" key="12">
    <source>
        <dbReference type="Proteomes" id="UP000034156"/>
    </source>
</evidence>
<feature type="signal peptide" evidence="8">
    <location>
        <begin position="1"/>
        <end position="20"/>
    </location>
</feature>
<dbReference type="PROSITE" id="PS52029">
    <property type="entry name" value="LD_TPASE"/>
    <property type="match status" value="1"/>
</dbReference>
<evidence type="ECO:0000256" key="1">
    <source>
        <dbReference type="ARBA" id="ARBA00004752"/>
    </source>
</evidence>
<evidence type="ECO:0000256" key="4">
    <source>
        <dbReference type="ARBA" id="ARBA00022960"/>
    </source>
</evidence>
<dbReference type="Pfam" id="PF03734">
    <property type="entry name" value="YkuD"/>
    <property type="match status" value="1"/>
</dbReference>